<dbReference type="SUPFAM" id="SSF56601">
    <property type="entry name" value="beta-lactamase/transpeptidase-like"/>
    <property type="match status" value="1"/>
</dbReference>
<evidence type="ECO:0008006" key="6">
    <source>
        <dbReference type="Google" id="ProtNLM"/>
    </source>
</evidence>
<feature type="domain" description="Beta-lactamase-related" evidence="2">
    <location>
        <begin position="8"/>
        <end position="337"/>
    </location>
</feature>
<dbReference type="Gene3D" id="3.40.710.10">
    <property type="entry name" value="DD-peptidase/beta-lactamase superfamily"/>
    <property type="match status" value="1"/>
</dbReference>
<dbReference type="Pfam" id="PF11954">
    <property type="entry name" value="DUF3471"/>
    <property type="match status" value="1"/>
</dbReference>
<dbReference type="Proteomes" id="UP000801428">
    <property type="component" value="Unassembled WGS sequence"/>
</dbReference>
<feature type="domain" description="Peptidase S12 Pab87-related C-terminal" evidence="3">
    <location>
        <begin position="393"/>
        <end position="494"/>
    </location>
</feature>
<dbReference type="EMBL" id="SWKU01000021">
    <property type="protein sequence ID" value="KAF2997934.1"/>
    <property type="molecule type" value="Genomic_DNA"/>
</dbReference>
<gene>
    <name evidence="4" type="ORF">E8E13_005382</name>
</gene>
<dbReference type="InterPro" id="IPR050491">
    <property type="entry name" value="AmpC-like"/>
</dbReference>
<proteinExistence type="inferred from homology"/>
<evidence type="ECO:0000313" key="4">
    <source>
        <dbReference type="EMBL" id="KAF2997934.1"/>
    </source>
</evidence>
<evidence type="ECO:0000259" key="2">
    <source>
        <dbReference type="Pfam" id="PF00144"/>
    </source>
</evidence>
<dbReference type="InterPro" id="IPR001466">
    <property type="entry name" value="Beta-lactam-related"/>
</dbReference>
<dbReference type="AlphaFoldDB" id="A0A9P4T8J5"/>
<dbReference type="PANTHER" id="PTHR46825">
    <property type="entry name" value="D-ALANYL-D-ALANINE-CARBOXYPEPTIDASE/ENDOPEPTIDASE AMPH"/>
    <property type="match status" value="1"/>
</dbReference>
<accession>A0A9P4T8J5</accession>
<dbReference type="Pfam" id="PF00144">
    <property type="entry name" value="Beta-lactamase"/>
    <property type="match status" value="1"/>
</dbReference>
<organism evidence="4 5">
    <name type="scientific">Curvularia kusanoi</name>
    <name type="common">Cochliobolus kusanoi</name>
    <dbReference type="NCBI Taxonomy" id="90978"/>
    <lineage>
        <taxon>Eukaryota</taxon>
        <taxon>Fungi</taxon>
        <taxon>Dikarya</taxon>
        <taxon>Ascomycota</taxon>
        <taxon>Pezizomycotina</taxon>
        <taxon>Dothideomycetes</taxon>
        <taxon>Pleosporomycetidae</taxon>
        <taxon>Pleosporales</taxon>
        <taxon>Pleosporineae</taxon>
        <taxon>Pleosporaceae</taxon>
        <taxon>Curvularia</taxon>
    </lineage>
</organism>
<dbReference type="InterPro" id="IPR012338">
    <property type="entry name" value="Beta-lactam/transpept-like"/>
</dbReference>
<keyword evidence="5" id="KW-1185">Reference proteome</keyword>
<comment type="caution">
    <text evidence="4">The sequence shown here is derived from an EMBL/GenBank/DDBJ whole genome shotgun (WGS) entry which is preliminary data.</text>
</comment>
<evidence type="ECO:0000259" key="3">
    <source>
        <dbReference type="Pfam" id="PF11954"/>
    </source>
</evidence>
<evidence type="ECO:0000256" key="1">
    <source>
        <dbReference type="ARBA" id="ARBA00038215"/>
    </source>
</evidence>
<comment type="similarity">
    <text evidence="1">Belongs to the peptidase S12 family.</text>
</comment>
<sequence length="496" mass="56049">MAHTTPAFDETVEKLLDEWNVPGLGVSVVQGDQIHVKSYGVAHLNGEACTEDTLFDCASTSKSFTAACIALLVQDETYPDVQWRTPVSKILPDDFVLQDPYLTANVTIEDILSHRTGDPSHEDAIYGQKAAQPDDAKSVTRLLRNLPFNKPLRTDYQYSNVMYTVATHLIETVTGEKYSDFVRKRLWKPLGMNNTFHDLPGIEAGHAGSRLASGYKWDKEKKQHIAIPSYAQPEAQGAGCQYSSVGDYAKWVRALLQHSAPLSEDSHKEMIKGRIPVPYDGNDALPLYGHTLYALGLNVESYRGHTVIGHDGTFYGFRALMRYLPGKDWGVVMFGNSYDAFYVEQILFHQLMDKLLAVPQEGHTDWPSYWRKCYEDDEEEQDLDLELLPPETPEPLPVSLEKLAGEYFHPGYRYLKLELKEGCLEADCTDRCMPFTLKFSHLSASRFVAEHQDVLFKNKQKLKAEFNMSNDGNVNSLGIALCAEMEGELIWFQKRT</sequence>
<protein>
    <recommendedName>
        <fullName evidence="6">Beta-lactamase/transpeptidase-like protein</fullName>
    </recommendedName>
</protein>
<dbReference type="OrthoDB" id="5946976at2759"/>
<evidence type="ECO:0000313" key="5">
    <source>
        <dbReference type="Proteomes" id="UP000801428"/>
    </source>
</evidence>
<reference evidence="4" key="1">
    <citation type="submission" date="2019-04" db="EMBL/GenBank/DDBJ databases">
        <title>Sequencing of skin fungus with MAO and IRED activity.</title>
        <authorList>
            <person name="Marsaioli A.J."/>
            <person name="Bonatto J.M.C."/>
            <person name="Reis Junior O."/>
        </authorList>
    </citation>
    <scope>NUCLEOTIDE SEQUENCE</scope>
    <source>
        <strain evidence="4">30M1</strain>
    </source>
</reference>
<dbReference type="PANTHER" id="PTHR46825:SF9">
    <property type="entry name" value="BETA-LACTAMASE-RELATED DOMAIN-CONTAINING PROTEIN"/>
    <property type="match status" value="1"/>
</dbReference>
<name>A0A9P4T8J5_CURKU</name>
<dbReference type="InterPro" id="IPR021860">
    <property type="entry name" value="Peptidase_S12_Pab87-rel_C"/>
</dbReference>